<proteinExistence type="predicted"/>
<organism evidence="1 2">
    <name type="scientific">Trifolium medium</name>
    <dbReference type="NCBI Taxonomy" id="97028"/>
    <lineage>
        <taxon>Eukaryota</taxon>
        <taxon>Viridiplantae</taxon>
        <taxon>Streptophyta</taxon>
        <taxon>Embryophyta</taxon>
        <taxon>Tracheophyta</taxon>
        <taxon>Spermatophyta</taxon>
        <taxon>Magnoliopsida</taxon>
        <taxon>eudicotyledons</taxon>
        <taxon>Gunneridae</taxon>
        <taxon>Pentapetalae</taxon>
        <taxon>rosids</taxon>
        <taxon>fabids</taxon>
        <taxon>Fabales</taxon>
        <taxon>Fabaceae</taxon>
        <taxon>Papilionoideae</taxon>
        <taxon>50 kb inversion clade</taxon>
        <taxon>NPAAA clade</taxon>
        <taxon>Hologalegina</taxon>
        <taxon>IRL clade</taxon>
        <taxon>Trifolieae</taxon>
        <taxon>Trifolium</taxon>
    </lineage>
</organism>
<feature type="non-terminal residue" evidence="1">
    <location>
        <position position="1"/>
    </location>
</feature>
<evidence type="ECO:0000313" key="1">
    <source>
        <dbReference type="EMBL" id="MCI45983.1"/>
    </source>
</evidence>
<comment type="caution">
    <text evidence="1">The sequence shown here is derived from an EMBL/GenBank/DDBJ whole genome shotgun (WGS) entry which is preliminary data.</text>
</comment>
<dbReference type="EMBL" id="LXQA010351276">
    <property type="protein sequence ID" value="MCI45983.1"/>
    <property type="molecule type" value="Genomic_DNA"/>
</dbReference>
<evidence type="ECO:0000313" key="2">
    <source>
        <dbReference type="Proteomes" id="UP000265520"/>
    </source>
</evidence>
<accession>A0A392SAK5</accession>
<name>A0A392SAK5_9FABA</name>
<keyword evidence="2" id="KW-1185">Reference proteome</keyword>
<reference evidence="1 2" key="1">
    <citation type="journal article" date="2018" name="Front. Plant Sci.">
        <title>Red Clover (Trifolium pratense) and Zigzag Clover (T. medium) - A Picture of Genomic Similarities and Differences.</title>
        <authorList>
            <person name="Dluhosova J."/>
            <person name="Istvanek J."/>
            <person name="Nedelnik J."/>
            <person name="Repkova J."/>
        </authorList>
    </citation>
    <scope>NUCLEOTIDE SEQUENCE [LARGE SCALE GENOMIC DNA]</scope>
    <source>
        <strain evidence="2">cv. 10/8</strain>
        <tissue evidence="1">Leaf</tissue>
    </source>
</reference>
<dbReference type="Proteomes" id="UP000265520">
    <property type="component" value="Unassembled WGS sequence"/>
</dbReference>
<sequence>VSASVIDTIYATGADFDITVNALQQHSRRPAIATALPRVSASVTDHLCD</sequence>
<protein>
    <submittedName>
        <fullName evidence="1">Uncharacterized protein</fullName>
    </submittedName>
</protein>
<dbReference type="AlphaFoldDB" id="A0A392SAK5"/>